<comment type="subcellular location">
    <subcellularLocation>
        <location evidence="1">Cell membrane</location>
        <topology evidence="1">Multi-pass membrane protein</topology>
    </subcellularLocation>
</comment>
<keyword evidence="8" id="KW-1185">Reference proteome</keyword>
<dbReference type="RefSeq" id="WP_165400284.1">
    <property type="nucleotide sequence ID" value="NZ_SGXD01000003.1"/>
</dbReference>
<dbReference type="AlphaFoldDB" id="A0A4Q7NPL3"/>
<feature type="transmembrane region" description="Helical" evidence="6">
    <location>
        <begin position="303"/>
        <end position="325"/>
    </location>
</feature>
<accession>A0A4Q7NPL3</accession>
<dbReference type="Pfam" id="PF07690">
    <property type="entry name" value="MFS_1"/>
    <property type="match status" value="1"/>
</dbReference>
<feature type="transmembrane region" description="Helical" evidence="6">
    <location>
        <begin position="73"/>
        <end position="92"/>
    </location>
</feature>
<sequence length="410" mass="39914">MRGAATLAQYATGAVLVRLADEGARVTLVTLAVDSGRGPGLGGVLIAALMVPHVLAGPAVGVLTDRSRRPQRAIAALALGFGLSLALAAPLLGRAPDVLVVAVLVAGGCCGPALTGALTSHLSGLVPEAQLPRAFGLDSLLYNSAAIGGPAAAAALALIDARVGAYAMAGCAALGALVLAALPTGRRHVRAAHEEPPSVSAGLRAVVAEPVLAVVTFTSTLEMVTLGALPVVAAGVAVSTGRTGLTGVLMTCTAAGSLLGSLAWTVRPQPPERAPLVSMLTLVASGAGFAAAAAVVGRSPASVAAVAVLFALGGFATGPFMGAIFTARQTLSPPAVRAQVFTLSAGLRTTAGAGGALLAAGLSGLPVPAQVLVAGGCSAVGGAVGLAVLRRVTSRAPAAVPEREAVRTSR</sequence>
<reference evidence="7 8" key="1">
    <citation type="submission" date="2019-02" db="EMBL/GenBank/DDBJ databases">
        <title>Genomic Encyclopedia of Type Strains, Phase IV (KMG-IV): sequencing the most valuable type-strain genomes for metagenomic binning, comparative biology and taxonomic classification.</title>
        <authorList>
            <person name="Goeker M."/>
        </authorList>
    </citation>
    <scope>NUCLEOTIDE SEQUENCE [LARGE SCALE GENOMIC DNA]</scope>
    <source>
        <strain evidence="7 8">DSM 45622</strain>
    </source>
</reference>
<evidence type="ECO:0000313" key="7">
    <source>
        <dbReference type="EMBL" id="RZS87221.1"/>
    </source>
</evidence>
<dbReference type="InterPro" id="IPR036259">
    <property type="entry name" value="MFS_trans_sf"/>
</dbReference>
<dbReference type="PANTHER" id="PTHR23513">
    <property type="entry name" value="INTEGRAL MEMBRANE EFFLUX PROTEIN-RELATED"/>
    <property type="match status" value="1"/>
</dbReference>
<dbReference type="InterPro" id="IPR011701">
    <property type="entry name" value="MFS"/>
</dbReference>
<feature type="transmembrane region" description="Helical" evidence="6">
    <location>
        <begin position="140"/>
        <end position="159"/>
    </location>
</feature>
<organism evidence="7 8">
    <name type="scientific">Motilibacter rhizosphaerae</name>
    <dbReference type="NCBI Taxonomy" id="598652"/>
    <lineage>
        <taxon>Bacteria</taxon>
        <taxon>Bacillati</taxon>
        <taxon>Actinomycetota</taxon>
        <taxon>Actinomycetes</taxon>
        <taxon>Motilibacterales</taxon>
        <taxon>Motilibacteraceae</taxon>
        <taxon>Motilibacter</taxon>
    </lineage>
</organism>
<evidence type="ECO:0000256" key="5">
    <source>
        <dbReference type="ARBA" id="ARBA00023136"/>
    </source>
</evidence>
<dbReference type="GO" id="GO:0022857">
    <property type="term" value="F:transmembrane transporter activity"/>
    <property type="evidence" value="ECO:0007669"/>
    <property type="project" value="InterPro"/>
</dbReference>
<keyword evidence="5 6" id="KW-0472">Membrane</keyword>
<protein>
    <submittedName>
        <fullName evidence="7">MFS transporter</fullName>
    </submittedName>
</protein>
<feature type="transmembrane region" description="Helical" evidence="6">
    <location>
        <begin position="276"/>
        <end position="297"/>
    </location>
</feature>
<dbReference type="Gene3D" id="1.20.1250.20">
    <property type="entry name" value="MFS general substrate transporter like domains"/>
    <property type="match status" value="1"/>
</dbReference>
<feature type="transmembrane region" description="Helical" evidence="6">
    <location>
        <begin position="44"/>
        <end position="64"/>
    </location>
</feature>
<feature type="transmembrane region" description="Helical" evidence="6">
    <location>
        <begin position="345"/>
        <end position="365"/>
    </location>
</feature>
<evidence type="ECO:0000256" key="3">
    <source>
        <dbReference type="ARBA" id="ARBA00022692"/>
    </source>
</evidence>
<gene>
    <name evidence="7" type="ORF">EV189_2646</name>
</gene>
<keyword evidence="4 6" id="KW-1133">Transmembrane helix</keyword>
<dbReference type="SUPFAM" id="SSF103473">
    <property type="entry name" value="MFS general substrate transporter"/>
    <property type="match status" value="1"/>
</dbReference>
<feature type="transmembrane region" description="Helical" evidence="6">
    <location>
        <begin position="244"/>
        <end position="264"/>
    </location>
</feature>
<name>A0A4Q7NPL3_9ACTN</name>
<feature type="transmembrane region" description="Helical" evidence="6">
    <location>
        <begin position="371"/>
        <end position="389"/>
    </location>
</feature>
<evidence type="ECO:0000256" key="2">
    <source>
        <dbReference type="ARBA" id="ARBA00022475"/>
    </source>
</evidence>
<keyword evidence="3 6" id="KW-0812">Transmembrane</keyword>
<dbReference type="GO" id="GO:0005886">
    <property type="term" value="C:plasma membrane"/>
    <property type="evidence" value="ECO:0007669"/>
    <property type="project" value="UniProtKB-SubCell"/>
</dbReference>
<feature type="transmembrane region" description="Helical" evidence="6">
    <location>
        <begin position="165"/>
        <end position="182"/>
    </location>
</feature>
<dbReference type="Proteomes" id="UP000293638">
    <property type="component" value="Unassembled WGS sequence"/>
</dbReference>
<proteinExistence type="predicted"/>
<evidence type="ECO:0000256" key="1">
    <source>
        <dbReference type="ARBA" id="ARBA00004651"/>
    </source>
</evidence>
<dbReference type="EMBL" id="SGXD01000003">
    <property type="protein sequence ID" value="RZS87221.1"/>
    <property type="molecule type" value="Genomic_DNA"/>
</dbReference>
<evidence type="ECO:0000313" key="8">
    <source>
        <dbReference type="Proteomes" id="UP000293638"/>
    </source>
</evidence>
<keyword evidence="2" id="KW-1003">Cell membrane</keyword>
<feature type="transmembrane region" description="Helical" evidence="6">
    <location>
        <begin position="211"/>
        <end position="238"/>
    </location>
</feature>
<evidence type="ECO:0000256" key="4">
    <source>
        <dbReference type="ARBA" id="ARBA00022989"/>
    </source>
</evidence>
<evidence type="ECO:0000256" key="6">
    <source>
        <dbReference type="SAM" id="Phobius"/>
    </source>
</evidence>
<dbReference type="PANTHER" id="PTHR23513:SF11">
    <property type="entry name" value="STAPHYLOFERRIN A TRANSPORTER"/>
    <property type="match status" value="1"/>
</dbReference>
<feature type="transmembrane region" description="Helical" evidence="6">
    <location>
        <begin position="98"/>
        <end position="119"/>
    </location>
</feature>
<comment type="caution">
    <text evidence="7">The sequence shown here is derived from an EMBL/GenBank/DDBJ whole genome shotgun (WGS) entry which is preliminary data.</text>
</comment>